<dbReference type="NCBIfam" id="TIGR01393">
    <property type="entry name" value="lepA"/>
    <property type="match status" value="1"/>
</dbReference>
<dbReference type="Proteomes" id="UP000242310">
    <property type="component" value="Unassembled WGS sequence"/>
</dbReference>
<dbReference type="CDD" id="cd16260">
    <property type="entry name" value="EF4_III"/>
    <property type="match status" value="1"/>
</dbReference>
<evidence type="ECO:0000256" key="3">
    <source>
        <dbReference type="ARBA" id="ARBA00022741"/>
    </source>
</evidence>
<evidence type="ECO:0000256" key="4">
    <source>
        <dbReference type="ARBA" id="ARBA00022801"/>
    </source>
</evidence>
<evidence type="ECO:0000256" key="2">
    <source>
        <dbReference type="ARBA" id="ARBA00022475"/>
    </source>
</evidence>
<dbReference type="PRINTS" id="PR00315">
    <property type="entry name" value="ELONGATNFCT"/>
</dbReference>
<dbReference type="InterPro" id="IPR035654">
    <property type="entry name" value="LepA_IV"/>
</dbReference>
<dbReference type="InterPro" id="IPR013842">
    <property type="entry name" value="LepA_CTD"/>
</dbReference>
<dbReference type="FunFam" id="2.40.30.10:FF:000015">
    <property type="entry name" value="Translation factor GUF1, mitochondrial"/>
    <property type="match status" value="1"/>
</dbReference>
<dbReference type="RefSeq" id="WP_106588689.1">
    <property type="nucleotide sequence ID" value="NZ_PYAV01000007.1"/>
</dbReference>
<keyword evidence="7 12" id="KW-0472">Membrane</keyword>
<dbReference type="Pfam" id="PF03144">
    <property type="entry name" value="GTP_EFTU_D2"/>
    <property type="match status" value="1"/>
</dbReference>
<dbReference type="SUPFAM" id="SSF50447">
    <property type="entry name" value="Translation proteins"/>
    <property type="match status" value="1"/>
</dbReference>
<reference evidence="14 15" key="1">
    <citation type="submission" date="2018-03" db="EMBL/GenBank/DDBJ databases">
        <title>Genomic Encyclopedia of Type Strains, Phase III (KMG-III): the genomes of soil and plant-associated and newly described type strains.</title>
        <authorList>
            <person name="Whitman W."/>
        </authorList>
    </citation>
    <scope>NUCLEOTIDE SEQUENCE [LARGE SCALE GENOMIC DNA]</scope>
    <source>
        <strain evidence="14 15">CGMCC 1.07653</strain>
    </source>
</reference>
<dbReference type="FunFam" id="3.30.70.2570:FF:000001">
    <property type="entry name" value="Translation factor GUF1, mitochondrial"/>
    <property type="match status" value="1"/>
</dbReference>
<dbReference type="InterPro" id="IPR005225">
    <property type="entry name" value="Small_GTP-bd"/>
</dbReference>
<dbReference type="CDD" id="cd03699">
    <property type="entry name" value="EF4_II"/>
    <property type="match status" value="1"/>
</dbReference>
<evidence type="ECO:0000256" key="9">
    <source>
        <dbReference type="ARBA" id="ARBA00057626"/>
    </source>
</evidence>
<dbReference type="SUPFAM" id="SSF54980">
    <property type="entry name" value="EF-G C-terminal domain-like"/>
    <property type="match status" value="2"/>
</dbReference>
<dbReference type="CDD" id="cd01890">
    <property type="entry name" value="LepA"/>
    <property type="match status" value="1"/>
</dbReference>
<sequence length="611" mass="68684">MSSEDKHQRQERIRNFAIIAHIDHGKSTLADRILEHTKTVSERDLQEQTLDAMDLERERGITIKLNSAQLKYEAADGEEYTFHLIDTPGHVDFSYEVSRSLAACEGALLIVDASQGIEAQTLANVFLALEHDLEIIPVINKIDLPSAEPERIKKEIEDVIGLDTSETILASAKDGTGTEEILEHIVKRVPAPQGNVNEPLEALIFDSLYDSYRGVIAYVRIVQGTIKKGEKIRMMQTEKEFEVSEVGVFKPNPVSADELSVGDVGFITASIKNVGDSRVGDTVTHANAPAPAPLPGYQRMKPMVFCGVYPVDPNQYTGLRDALERLELNDSSLEFEAEVSQALGFGFRCGFLGLLHMEIIQERIEREYGIELITTAPSVIYNVYLNDGEVIEIHNPSNMPDQQQVMAVEEPFVKANVMVPNDFVGPVMEICQAKRGEFQDMKYLDENRVNIVYDLPLTEIVYDFFDQLKSNTRGYASFDYELMGYKESKLVKMDILLNGEQVDALSVIVHRDMAYYRGKAIVEKLKELIPRQQFEVPVQASIGNKVIARSTIKAIRKNVLSKCYGGDVSRKRKLLEKQKEGKRRMKNVGKVEVPQEAFMSVLQMDANKEDS</sequence>
<evidence type="ECO:0000256" key="5">
    <source>
        <dbReference type="ARBA" id="ARBA00022917"/>
    </source>
</evidence>
<dbReference type="FunFam" id="3.30.70.870:FF:000004">
    <property type="entry name" value="Translation factor GUF1, mitochondrial"/>
    <property type="match status" value="1"/>
</dbReference>
<evidence type="ECO:0000256" key="6">
    <source>
        <dbReference type="ARBA" id="ARBA00023134"/>
    </source>
</evidence>
<dbReference type="HAMAP" id="MF_00071">
    <property type="entry name" value="LepA"/>
    <property type="match status" value="1"/>
</dbReference>
<dbReference type="GO" id="GO:0005886">
    <property type="term" value="C:plasma membrane"/>
    <property type="evidence" value="ECO:0007669"/>
    <property type="project" value="UniProtKB-SubCell"/>
</dbReference>
<dbReference type="PANTHER" id="PTHR43512:SF4">
    <property type="entry name" value="TRANSLATION FACTOR GUF1 HOMOLOG, CHLOROPLASTIC"/>
    <property type="match status" value="1"/>
</dbReference>
<dbReference type="InterPro" id="IPR009000">
    <property type="entry name" value="Transl_B-barrel_sf"/>
</dbReference>
<dbReference type="OrthoDB" id="9804431at2"/>
<dbReference type="InterPro" id="IPR035647">
    <property type="entry name" value="EFG_III/V"/>
</dbReference>
<dbReference type="FunFam" id="3.40.50.300:FF:000078">
    <property type="entry name" value="Elongation factor 4"/>
    <property type="match status" value="1"/>
</dbReference>
<feature type="binding site" evidence="12">
    <location>
        <begin position="23"/>
        <end position="28"/>
    </location>
    <ligand>
        <name>GTP</name>
        <dbReference type="ChEBI" id="CHEBI:37565"/>
    </ligand>
</feature>
<accession>A0A2P8HFM9</accession>
<dbReference type="Gene3D" id="3.30.70.240">
    <property type="match status" value="1"/>
</dbReference>
<dbReference type="PROSITE" id="PS00301">
    <property type="entry name" value="G_TR_1"/>
    <property type="match status" value="1"/>
</dbReference>
<dbReference type="Pfam" id="PF00009">
    <property type="entry name" value="GTP_EFTU"/>
    <property type="match status" value="1"/>
</dbReference>
<dbReference type="PROSITE" id="PS51722">
    <property type="entry name" value="G_TR_2"/>
    <property type="match status" value="1"/>
</dbReference>
<dbReference type="Gene3D" id="2.40.30.10">
    <property type="entry name" value="Translation factors"/>
    <property type="match status" value="1"/>
</dbReference>
<feature type="binding site" evidence="12">
    <location>
        <begin position="140"/>
        <end position="143"/>
    </location>
    <ligand>
        <name>GTP</name>
        <dbReference type="ChEBI" id="CHEBI:37565"/>
    </ligand>
</feature>
<dbReference type="InterPro" id="IPR006297">
    <property type="entry name" value="EF-4"/>
</dbReference>
<dbReference type="GO" id="GO:0003746">
    <property type="term" value="F:translation elongation factor activity"/>
    <property type="evidence" value="ECO:0007669"/>
    <property type="project" value="UniProtKB-UniRule"/>
</dbReference>
<comment type="subcellular location">
    <subcellularLocation>
        <location evidence="12">Cell membrane</location>
        <topology evidence="12">Peripheral membrane protein</topology>
        <orientation evidence="12">Cytoplasmic side</orientation>
    </subcellularLocation>
</comment>
<dbReference type="InterPro" id="IPR027417">
    <property type="entry name" value="P-loop_NTPase"/>
</dbReference>
<keyword evidence="15" id="KW-1185">Reference proteome</keyword>
<proteinExistence type="inferred from homology"/>
<keyword evidence="5 12" id="KW-0648">Protein biosynthesis</keyword>
<dbReference type="GO" id="GO:0003924">
    <property type="term" value="F:GTPase activity"/>
    <property type="evidence" value="ECO:0007669"/>
    <property type="project" value="UniProtKB-UniRule"/>
</dbReference>
<evidence type="ECO:0000256" key="1">
    <source>
        <dbReference type="ARBA" id="ARBA00005454"/>
    </source>
</evidence>
<dbReference type="InterPro" id="IPR031157">
    <property type="entry name" value="G_TR_CS"/>
</dbReference>
<name>A0A2P8HFM9_9BACI</name>
<dbReference type="CDD" id="cd03709">
    <property type="entry name" value="lepA_C"/>
    <property type="match status" value="1"/>
</dbReference>
<dbReference type="Gene3D" id="3.40.50.300">
    <property type="entry name" value="P-loop containing nucleotide triphosphate hydrolases"/>
    <property type="match status" value="1"/>
</dbReference>
<keyword evidence="6 12" id="KW-0342">GTP-binding</keyword>
<evidence type="ECO:0000256" key="10">
    <source>
        <dbReference type="ARBA" id="ARBA00061052"/>
    </source>
</evidence>
<feature type="domain" description="Tr-type G" evidence="13">
    <location>
        <begin position="11"/>
        <end position="193"/>
    </location>
</feature>
<evidence type="ECO:0000256" key="12">
    <source>
        <dbReference type="HAMAP-Rule" id="MF_00071"/>
    </source>
</evidence>
<dbReference type="GO" id="GO:0005525">
    <property type="term" value="F:GTP binding"/>
    <property type="evidence" value="ECO:0007669"/>
    <property type="project" value="UniProtKB-UniRule"/>
</dbReference>
<comment type="function">
    <text evidence="9 12">Required for accurate and efficient protein synthesis under certain stress conditions. May act as a fidelity factor of the translation reaction, by catalyzing a one-codon backward translocation of tRNAs on improperly translocated ribosomes. Back-translocation proceeds from a post-translocation (POST) complex to a pre-translocation (PRE) complex, thus giving elongation factor G a second chance to translocate the tRNAs correctly. Binds to ribosomes in a GTP-dependent manner.</text>
</comment>
<dbReference type="InterPro" id="IPR000640">
    <property type="entry name" value="EFG_V-like"/>
</dbReference>
<comment type="caution">
    <text evidence="14">The sequence shown here is derived from an EMBL/GenBank/DDBJ whole genome shotgun (WGS) entry which is preliminary data.</text>
</comment>
<dbReference type="InterPro" id="IPR004161">
    <property type="entry name" value="EFTu-like_2"/>
</dbReference>
<keyword evidence="2 12" id="KW-1003">Cell membrane</keyword>
<dbReference type="GO" id="GO:0045727">
    <property type="term" value="P:positive regulation of translation"/>
    <property type="evidence" value="ECO:0007669"/>
    <property type="project" value="UniProtKB-UniRule"/>
</dbReference>
<comment type="similarity">
    <text evidence="10">Belongs to the GTP-binding elongation factor family. LepA subfamily.</text>
</comment>
<comment type="similarity">
    <text evidence="1 12">Belongs to the TRAFAC class translation factor GTPase superfamily. Classic translation factor GTPase family. LepA subfamily.</text>
</comment>
<keyword evidence="3 12" id="KW-0547">Nucleotide-binding</keyword>
<gene>
    <name evidence="12" type="primary">lepA</name>
    <name evidence="14" type="ORF">B0H94_10743</name>
</gene>
<evidence type="ECO:0000313" key="14">
    <source>
        <dbReference type="EMBL" id="PSL45038.1"/>
    </source>
</evidence>
<dbReference type="Pfam" id="PF00679">
    <property type="entry name" value="EFG_C"/>
    <property type="match status" value="1"/>
</dbReference>
<dbReference type="FunFam" id="3.30.70.240:FF:000007">
    <property type="entry name" value="Translation factor GUF1, mitochondrial"/>
    <property type="match status" value="1"/>
</dbReference>
<dbReference type="InterPro" id="IPR000795">
    <property type="entry name" value="T_Tr_GTP-bd_dom"/>
</dbReference>
<evidence type="ECO:0000256" key="11">
    <source>
        <dbReference type="ARBA" id="ARBA00066744"/>
    </source>
</evidence>
<protein>
    <recommendedName>
        <fullName evidence="11 12">Elongation factor 4</fullName>
        <shortName evidence="12">EF-4</shortName>
        <ecNumber evidence="11 12">3.6.5.n1</ecNumber>
    </recommendedName>
    <alternativeName>
        <fullName evidence="12">Ribosomal back-translocase LepA</fullName>
    </alternativeName>
</protein>
<organism evidence="14 15">
    <name type="scientific">Salsuginibacillus halophilus</name>
    <dbReference type="NCBI Taxonomy" id="517424"/>
    <lineage>
        <taxon>Bacteria</taxon>
        <taxon>Bacillati</taxon>
        <taxon>Bacillota</taxon>
        <taxon>Bacilli</taxon>
        <taxon>Bacillales</taxon>
        <taxon>Bacillaceae</taxon>
        <taxon>Salsuginibacillus</taxon>
    </lineage>
</organism>
<keyword evidence="4 12" id="KW-0378">Hydrolase</keyword>
<evidence type="ECO:0000256" key="7">
    <source>
        <dbReference type="ARBA" id="ARBA00023136"/>
    </source>
</evidence>
<evidence type="ECO:0000256" key="8">
    <source>
        <dbReference type="ARBA" id="ARBA00050293"/>
    </source>
</evidence>
<dbReference type="GO" id="GO:0043022">
    <property type="term" value="F:ribosome binding"/>
    <property type="evidence" value="ECO:0007669"/>
    <property type="project" value="UniProtKB-UniRule"/>
</dbReference>
<dbReference type="Gene3D" id="3.30.70.2570">
    <property type="entry name" value="Elongation factor 4, C-terminal domain"/>
    <property type="match status" value="1"/>
</dbReference>
<dbReference type="InterPro" id="IPR038363">
    <property type="entry name" value="LepA_C_sf"/>
</dbReference>
<dbReference type="SUPFAM" id="SSF52540">
    <property type="entry name" value="P-loop containing nucleoside triphosphate hydrolases"/>
    <property type="match status" value="1"/>
</dbReference>
<comment type="catalytic activity">
    <reaction evidence="8 12">
        <text>GTP + H2O = GDP + phosphate + H(+)</text>
        <dbReference type="Rhea" id="RHEA:19669"/>
        <dbReference type="ChEBI" id="CHEBI:15377"/>
        <dbReference type="ChEBI" id="CHEBI:15378"/>
        <dbReference type="ChEBI" id="CHEBI:37565"/>
        <dbReference type="ChEBI" id="CHEBI:43474"/>
        <dbReference type="ChEBI" id="CHEBI:58189"/>
        <dbReference type="EC" id="3.6.5.n1"/>
    </reaction>
</comment>
<dbReference type="PANTHER" id="PTHR43512">
    <property type="entry name" value="TRANSLATION FACTOR GUF1-RELATED"/>
    <property type="match status" value="1"/>
</dbReference>
<dbReference type="Gene3D" id="3.30.70.870">
    <property type="entry name" value="Elongation Factor G (Translational Gtpase), domain 3"/>
    <property type="match status" value="1"/>
</dbReference>
<dbReference type="Pfam" id="PF06421">
    <property type="entry name" value="LepA_C"/>
    <property type="match status" value="1"/>
</dbReference>
<evidence type="ECO:0000313" key="15">
    <source>
        <dbReference type="Proteomes" id="UP000242310"/>
    </source>
</evidence>
<dbReference type="EC" id="3.6.5.n1" evidence="11 12"/>
<dbReference type="AlphaFoldDB" id="A0A2P8HFM9"/>
<dbReference type="NCBIfam" id="TIGR00231">
    <property type="entry name" value="small_GTP"/>
    <property type="match status" value="1"/>
</dbReference>
<dbReference type="EMBL" id="PYAV01000007">
    <property type="protein sequence ID" value="PSL45038.1"/>
    <property type="molecule type" value="Genomic_DNA"/>
</dbReference>
<dbReference type="SMART" id="SM00838">
    <property type="entry name" value="EFG_C"/>
    <property type="match status" value="1"/>
</dbReference>
<evidence type="ECO:0000259" key="13">
    <source>
        <dbReference type="PROSITE" id="PS51722"/>
    </source>
</evidence>